<comment type="function">
    <text evidence="6">Ferredoxins are iron-sulfur proteins that transfer electrons in a wide variety of metabolic reactions.</text>
</comment>
<evidence type="ECO:0000256" key="1">
    <source>
        <dbReference type="ARBA" id="ARBA00022448"/>
    </source>
</evidence>
<dbReference type="PANTHER" id="PTHR36923">
    <property type="entry name" value="FERREDOXIN"/>
    <property type="match status" value="1"/>
</dbReference>
<dbReference type="EMBL" id="QWET01000002">
    <property type="protein sequence ID" value="RIH66492.1"/>
    <property type="molecule type" value="Genomic_DNA"/>
</dbReference>
<evidence type="ECO:0000256" key="5">
    <source>
        <dbReference type="ARBA" id="ARBA00023014"/>
    </source>
</evidence>
<evidence type="ECO:0000313" key="8">
    <source>
        <dbReference type="EMBL" id="RIH64213.1"/>
    </source>
</evidence>
<evidence type="ECO:0000313" key="10">
    <source>
        <dbReference type="Proteomes" id="UP000266441"/>
    </source>
</evidence>
<protein>
    <recommendedName>
        <fullName evidence="6">Ferredoxin</fullName>
    </recommendedName>
</protein>
<keyword evidence="4 6" id="KW-0408">Iron</keyword>
<dbReference type="PRINTS" id="PR00352">
    <property type="entry name" value="3FE4SFRDOXIN"/>
</dbReference>
<gene>
    <name evidence="9" type="ORF">D1164_02470</name>
    <name evidence="8" type="ORF">D1164_15420</name>
</gene>
<accession>A0A399D7F7</accession>
<name>A0A399D7F7_9BACT</name>
<proteinExistence type="predicted"/>
<comment type="caution">
    <text evidence="9">The sequence shown here is derived from an EMBL/GenBank/DDBJ whole genome shotgun (WGS) entry which is preliminary data.</text>
</comment>
<evidence type="ECO:0000256" key="6">
    <source>
        <dbReference type="RuleBase" id="RU368020"/>
    </source>
</evidence>
<dbReference type="PANTHER" id="PTHR36923:SF3">
    <property type="entry name" value="FERREDOXIN"/>
    <property type="match status" value="1"/>
</dbReference>
<dbReference type="PROSITE" id="PS51379">
    <property type="entry name" value="4FE4S_FER_2"/>
    <property type="match status" value="1"/>
</dbReference>
<dbReference type="SUPFAM" id="SSF54862">
    <property type="entry name" value="4Fe-4S ferredoxins"/>
    <property type="match status" value="1"/>
</dbReference>
<evidence type="ECO:0000256" key="3">
    <source>
        <dbReference type="ARBA" id="ARBA00022982"/>
    </source>
</evidence>
<dbReference type="AlphaFoldDB" id="A0A399D7F7"/>
<sequence>MAITKVWIEEGCTACGLCEEICPEVFKMEDEATVIEGVNYSDYEEAIQEAAENCPVEVIKFE</sequence>
<dbReference type="InterPro" id="IPR017900">
    <property type="entry name" value="4Fe4S_Fe_S_CS"/>
</dbReference>
<keyword evidence="1 6" id="KW-0813">Transport</keyword>
<evidence type="ECO:0000313" key="9">
    <source>
        <dbReference type="EMBL" id="RIH66492.1"/>
    </source>
</evidence>
<keyword evidence="2 6" id="KW-0479">Metal-binding</keyword>
<reference evidence="9" key="2">
    <citation type="submission" date="2018-08" db="EMBL/GenBank/DDBJ databases">
        <authorList>
            <person name="Ferrada E.E."/>
            <person name="Latorre B.A."/>
        </authorList>
    </citation>
    <scope>NUCLEOTIDE SEQUENCE</scope>
    <source>
        <strain evidence="9">SY21</strain>
    </source>
</reference>
<evidence type="ECO:0000259" key="7">
    <source>
        <dbReference type="PROSITE" id="PS51379"/>
    </source>
</evidence>
<dbReference type="Proteomes" id="UP000266441">
    <property type="component" value="Unassembled WGS sequence"/>
</dbReference>
<dbReference type="InterPro" id="IPR051269">
    <property type="entry name" value="Fe-S_cluster_ET"/>
</dbReference>
<organism evidence="9 10">
    <name type="scientific">Mariniphaga sediminis</name>
    <dbReference type="NCBI Taxonomy" id="1628158"/>
    <lineage>
        <taxon>Bacteria</taxon>
        <taxon>Pseudomonadati</taxon>
        <taxon>Bacteroidota</taxon>
        <taxon>Bacteroidia</taxon>
        <taxon>Marinilabiliales</taxon>
        <taxon>Prolixibacteraceae</taxon>
        <taxon>Mariniphaga</taxon>
    </lineage>
</organism>
<keyword evidence="3 6" id="KW-0249">Electron transport</keyword>
<keyword evidence="5 6" id="KW-0411">Iron-sulfur</keyword>
<evidence type="ECO:0000256" key="2">
    <source>
        <dbReference type="ARBA" id="ARBA00022723"/>
    </source>
</evidence>
<dbReference type="EMBL" id="QWET01000012">
    <property type="protein sequence ID" value="RIH64213.1"/>
    <property type="molecule type" value="Genomic_DNA"/>
</dbReference>
<evidence type="ECO:0000256" key="4">
    <source>
        <dbReference type="ARBA" id="ARBA00023004"/>
    </source>
</evidence>
<dbReference type="PROSITE" id="PS00198">
    <property type="entry name" value="4FE4S_FER_1"/>
    <property type="match status" value="1"/>
</dbReference>
<keyword evidence="10" id="KW-1185">Reference proteome</keyword>
<dbReference type="GO" id="GO:0005506">
    <property type="term" value="F:iron ion binding"/>
    <property type="evidence" value="ECO:0007669"/>
    <property type="project" value="UniProtKB-UniRule"/>
</dbReference>
<dbReference type="InterPro" id="IPR001080">
    <property type="entry name" value="3Fe4S_ferredoxin"/>
</dbReference>
<dbReference type="InterPro" id="IPR017896">
    <property type="entry name" value="4Fe4S_Fe-S-bd"/>
</dbReference>
<dbReference type="RefSeq" id="WP_119348366.1">
    <property type="nucleotide sequence ID" value="NZ_JBFHKJ010000758.1"/>
</dbReference>
<dbReference type="Gene3D" id="3.30.70.20">
    <property type="match status" value="1"/>
</dbReference>
<dbReference type="Pfam" id="PF13370">
    <property type="entry name" value="Fer4_13"/>
    <property type="match status" value="1"/>
</dbReference>
<reference evidence="9 10" key="1">
    <citation type="journal article" date="2015" name="Int. J. Syst. Evol. Microbiol.">
        <title>Mariniphaga sediminis sp. nov., isolated from coastal sediment.</title>
        <authorList>
            <person name="Wang F.Q."/>
            <person name="Shen Q.Y."/>
            <person name="Chen G.J."/>
            <person name="Du Z.J."/>
        </authorList>
    </citation>
    <scope>NUCLEOTIDE SEQUENCE [LARGE SCALE GENOMIC DNA]</scope>
    <source>
        <strain evidence="9 10">SY21</strain>
    </source>
</reference>
<feature type="domain" description="4Fe-4S ferredoxin-type" evidence="7">
    <location>
        <begin position="4"/>
        <end position="31"/>
    </location>
</feature>
<dbReference type="OrthoDB" id="9803319at2"/>
<dbReference type="GO" id="GO:0009055">
    <property type="term" value="F:electron transfer activity"/>
    <property type="evidence" value="ECO:0007669"/>
    <property type="project" value="UniProtKB-UniRule"/>
</dbReference>
<dbReference type="GO" id="GO:0051536">
    <property type="term" value="F:iron-sulfur cluster binding"/>
    <property type="evidence" value="ECO:0007669"/>
    <property type="project" value="UniProtKB-KW"/>
</dbReference>